<proteinExistence type="predicted"/>
<feature type="transmembrane region" description="Helical" evidence="1">
    <location>
        <begin position="48"/>
        <end position="68"/>
    </location>
</feature>
<evidence type="ECO:0000256" key="1">
    <source>
        <dbReference type="SAM" id="Phobius"/>
    </source>
</evidence>
<feature type="transmembrane region" description="Helical" evidence="1">
    <location>
        <begin position="103"/>
        <end position="119"/>
    </location>
</feature>
<feature type="transmembrane region" description="Helical" evidence="1">
    <location>
        <begin position="140"/>
        <end position="159"/>
    </location>
</feature>
<feature type="transmembrane region" description="Helical" evidence="1">
    <location>
        <begin position="277"/>
        <end position="296"/>
    </location>
</feature>
<organism evidence="2 3">
    <name type="scientific">Mucilaginibacter aquariorum</name>
    <dbReference type="NCBI Taxonomy" id="2967225"/>
    <lineage>
        <taxon>Bacteria</taxon>
        <taxon>Pseudomonadati</taxon>
        <taxon>Bacteroidota</taxon>
        <taxon>Sphingobacteriia</taxon>
        <taxon>Sphingobacteriales</taxon>
        <taxon>Sphingobacteriaceae</taxon>
        <taxon>Mucilaginibacter</taxon>
    </lineage>
</organism>
<feature type="transmembrane region" description="Helical" evidence="1">
    <location>
        <begin position="238"/>
        <end position="257"/>
    </location>
</feature>
<dbReference type="RefSeq" id="WP_256540615.1">
    <property type="nucleotide sequence ID" value="NZ_JANHOH010000007.1"/>
</dbReference>
<feature type="transmembrane region" description="Helical" evidence="1">
    <location>
        <begin position="20"/>
        <end position="42"/>
    </location>
</feature>
<reference evidence="2 3" key="1">
    <citation type="submission" date="2022-07" db="EMBL/GenBank/DDBJ databases">
        <title>Mucilaginibacter sp. JC4.</title>
        <authorList>
            <person name="Le V."/>
            <person name="Ko S.-R."/>
            <person name="Ahn C.-Y."/>
            <person name="Oh H.-M."/>
        </authorList>
    </citation>
    <scope>NUCLEOTIDE SEQUENCE [LARGE SCALE GENOMIC DNA]</scope>
    <source>
        <strain evidence="2 3">JC4</strain>
    </source>
</reference>
<evidence type="ECO:0000313" key="3">
    <source>
        <dbReference type="Proteomes" id="UP001204376"/>
    </source>
</evidence>
<keyword evidence="1" id="KW-0472">Membrane</keyword>
<name>A0ABT1T743_9SPHI</name>
<dbReference type="EMBL" id="JANHOH010000007">
    <property type="protein sequence ID" value="MCQ6960435.1"/>
    <property type="molecule type" value="Genomic_DNA"/>
</dbReference>
<gene>
    <name evidence="2" type="ORF">NPE20_20820</name>
</gene>
<keyword evidence="1" id="KW-0812">Transmembrane</keyword>
<evidence type="ECO:0000313" key="2">
    <source>
        <dbReference type="EMBL" id="MCQ6960435.1"/>
    </source>
</evidence>
<dbReference type="Proteomes" id="UP001204376">
    <property type="component" value="Unassembled WGS sequence"/>
</dbReference>
<keyword evidence="3" id="KW-1185">Reference proteome</keyword>
<feature type="transmembrane region" description="Helical" evidence="1">
    <location>
        <begin position="179"/>
        <end position="198"/>
    </location>
</feature>
<keyword evidence="1" id="KW-1133">Transmembrane helix</keyword>
<protein>
    <submittedName>
        <fullName evidence="2">Uncharacterized protein</fullName>
    </submittedName>
</protein>
<comment type="caution">
    <text evidence="2">The sequence shown here is derived from an EMBL/GenBank/DDBJ whole genome shotgun (WGS) entry which is preliminary data.</text>
</comment>
<accession>A0ABT1T743</accession>
<feature type="transmembrane region" description="Helical" evidence="1">
    <location>
        <begin position="80"/>
        <end position="97"/>
    </location>
</feature>
<feature type="transmembrane region" description="Helical" evidence="1">
    <location>
        <begin position="210"/>
        <end position="232"/>
    </location>
</feature>
<sequence length="362" mass="42053">MENSQTNKQPWLHSPVIDGIFILSPPFIALLLVICFPLQFQASSNIPIYYWLFLVVFIDVAHVYSTLYRTYFTPGAFKKDTFLIVVPIACYIVGVLLHTYDGMLFWRILAYLAVFHFIRQQYGFMRLYSRQEGSNSWFRLIDKLAIYSATIYPLFYWHFDGNRKFSWFVENDIVSFHSPLLLNIGLVLYLPIMGTYIVKEVVYVTRTREFNWPRNLLVCGTFLSWYFGIVYFNGDMAFTTLNVISHGIPYMALIWIFEKKKQGKSTSNGSLIIKYTFSKYGGVLFFVLLLALLAYIEEGLWDGMIWKEHGSIFAMFSSLPKIDNEQILSLLVPLLALPQSTHYVLDGFIWKIKKAGSSAERI</sequence>